<gene>
    <name evidence="1" type="ORF">OSB04_028674</name>
</gene>
<dbReference type="EMBL" id="JARYMX010000007">
    <property type="protein sequence ID" value="KAJ9542168.1"/>
    <property type="molecule type" value="Genomic_DNA"/>
</dbReference>
<dbReference type="AlphaFoldDB" id="A0AA38T105"/>
<dbReference type="Proteomes" id="UP001172457">
    <property type="component" value="Chromosome 7"/>
</dbReference>
<evidence type="ECO:0000313" key="2">
    <source>
        <dbReference type="Proteomes" id="UP001172457"/>
    </source>
</evidence>
<protein>
    <submittedName>
        <fullName evidence="1">Uncharacterized protein</fullName>
    </submittedName>
</protein>
<organism evidence="1 2">
    <name type="scientific">Centaurea solstitialis</name>
    <name type="common">yellow star-thistle</name>
    <dbReference type="NCBI Taxonomy" id="347529"/>
    <lineage>
        <taxon>Eukaryota</taxon>
        <taxon>Viridiplantae</taxon>
        <taxon>Streptophyta</taxon>
        <taxon>Embryophyta</taxon>
        <taxon>Tracheophyta</taxon>
        <taxon>Spermatophyta</taxon>
        <taxon>Magnoliopsida</taxon>
        <taxon>eudicotyledons</taxon>
        <taxon>Gunneridae</taxon>
        <taxon>Pentapetalae</taxon>
        <taxon>asterids</taxon>
        <taxon>campanulids</taxon>
        <taxon>Asterales</taxon>
        <taxon>Asteraceae</taxon>
        <taxon>Carduoideae</taxon>
        <taxon>Cardueae</taxon>
        <taxon>Centaureinae</taxon>
        <taxon>Centaurea</taxon>
    </lineage>
</organism>
<keyword evidence="2" id="KW-1185">Reference proteome</keyword>
<comment type="caution">
    <text evidence="1">The sequence shown here is derived from an EMBL/GenBank/DDBJ whole genome shotgun (WGS) entry which is preliminary data.</text>
</comment>
<reference evidence="1" key="1">
    <citation type="submission" date="2023-03" db="EMBL/GenBank/DDBJ databases">
        <title>Chromosome-scale reference genome and RAD-based genetic map of yellow starthistle (Centaurea solstitialis) reveal putative structural variation and QTLs associated with invader traits.</title>
        <authorList>
            <person name="Reatini B."/>
            <person name="Cang F.A."/>
            <person name="Jiang Q."/>
            <person name="Mckibben M.T.W."/>
            <person name="Barker M.S."/>
            <person name="Rieseberg L.H."/>
            <person name="Dlugosch K.M."/>
        </authorList>
    </citation>
    <scope>NUCLEOTIDE SEQUENCE</scope>
    <source>
        <strain evidence="1">CAN-66</strain>
        <tissue evidence="1">Leaf</tissue>
    </source>
</reference>
<name>A0AA38T105_9ASTR</name>
<proteinExistence type="predicted"/>
<sequence>MAPVMVLVQEWIRARPQLDFPVDDGSVGNLKAKVNSRGGIEDAAMLTSTCSQMPYLGERRTDDCLRDGYQDRKTLPTPRAVLVVTRFIAEKIQEVENVYKGYTVEIFEVEFRINLISSSMKEIYMTIDTDWPVGSYPRPKWGIVGRVWRKRANQDGVLFGCDDETVPVAWVHGLFSLRLRRSVERKHR</sequence>
<accession>A0AA38T105</accession>
<evidence type="ECO:0000313" key="1">
    <source>
        <dbReference type="EMBL" id="KAJ9542168.1"/>
    </source>
</evidence>